<proteinExistence type="predicted"/>
<dbReference type="SUPFAM" id="SSF51735">
    <property type="entry name" value="NAD(P)-binding Rossmann-fold domains"/>
    <property type="match status" value="1"/>
</dbReference>
<evidence type="ECO:0000313" key="3">
    <source>
        <dbReference type="Proteomes" id="UP000237640"/>
    </source>
</evidence>
<feature type="domain" description="NAD-dependent epimerase/dehydratase" evidence="1">
    <location>
        <begin position="2"/>
        <end position="235"/>
    </location>
</feature>
<evidence type="ECO:0000313" key="2">
    <source>
        <dbReference type="EMBL" id="PRX56532.1"/>
    </source>
</evidence>
<dbReference type="PANTHER" id="PTHR48079">
    <property type="entry name" value="PROTEIN YEEZ"/>
    <property type="match status" value="1"/>
</dbReference>
<keyword evidence="3" id="KW-1185">Reference proteome</keyword>
<dbReference type="GO" id="GO:0005737">
    <property type="term" value="C:cytoplasm"/>
    <property type="evidence" value="ECO:0007669"/>
    <property type="project" value="TreeGrafter"/>
</dbReference>
<protein>
    <submittedName>
        <fullName evidence="2">Nucleoside-diphosphate-sugar epimerase</fullName>
    </submittedName>
</protein>
<dbReference type="OrthoDB" id="596910at2"/>
<dbReference type="InterPro" id="IPR036291">
    <property type="entry name" value="NAD(P)-bd_dom_sf"/>
</dbReference>
<dbReference type="Pfam" id="PF01370">
    <property type="entry name" value="Epimerase"/>
    <property type="match status" value="1"/>
</dbReference>
<reference evidence="2 3" key="1">
    <citation type="submission" date="2018-03" db="EMBL/GenBank/DDBJ databases">
        <title>Genomic Encyclopedia of Archaeal and Bacterial Type Strains, Phase II (KMG-II): from individual species to whole genera.</title>
        <authorList>
            <person name="Goeker M."/>
        </authorList>
    </citation>
    <scope>NUCLEOTIDE SEQUENCE [LARGE SCALE GENOMIC DNA]</scope>
    <source>
        <strain evidence="2 3">DSM 25027</strain>
    </source>
</reference>
<accession>A0A2T0MG40</accession>
<name>A0A2T0MG40_9FLAO</name>
<dbReference type="InterPro" id="IPR001509">
    <property type="entry name" value="Epimerase_deHydtase"/>
</dbReference>
<gene>
    <name evidence="2" type="ORF">CLV81_0529</name>
</gene>
<dbReference type="InterPro" id="IPR051783">
    <property type="entry name" value="NAD(P)-dependent_oxidoreduct"/>
</dbReference>
<dbReference type="PANTHER" id="PTHR48079:SF6">
    <property type="entry name" value="NAD(P)-BINDING DOMAIN-CONTAINING PROTEIN-RELATED"/>
    <property type="match status" value="1"/>
</dbReference>
<dbReference type="Gene3D" id="3.40.50.720">
    <property type="entry name" value="NAD(P)-binding Rossmann-like Domain"/>
    <property type="match status" value="1"/>
</dbReference>
<dbReference type="EMBL" id="PVYX01000001">
    <property type="protein sequence ID" value="PRX56532.1"/>
    <property type="molecule type" value="Genomic_DNA"/>
</dbReference>
<comment type="caution">
    <text evidence="2">The sequence shown here is derived from an EMBL/GenBank/DDBJ whole genome shotgun (WGS) entry which is preliminary data.</text>
</comment>
<dbReference type="Proteomes" id="UP000237640">
    <property type="component" value="Unassembled WGS sequence"/>
</dbReference>
<dbReference type="RefSeq" id="WP_106143495.1">
    <property type="nucleotide sequence ID" value="NZ_PVYX01000001.1"/>
</dbReference>
<evidence type="ECO:0000259" key="1">
    <source>
        <dbReference type="Pfam" id="PF01370"/>
    </source>
</evidence>
<organism evidence="2 3">
    <name type="scientific">Flagellimonas meridianipacifica</name>
    <dbReference type="NCBI Taxonomy" id="1080225"/>
    <lineage>
        <taxon>Bacteria</taxon>
        <taxon>Pseudomonadati</taxon>
        <taxon>Bacteroidota</taxon>
        <taxon>Flavobacteriia</taxon>
        <taxon>Flavobacteriales</taxon>
        <taxon>Flavobacteriaceae</taxon>
        <taxon>Flagellimonas</taxon>
    </lineage>
</organism>
<dbReference type="GO" id="GO:0004029">
    <property type="term" value="F:aldehyde dehydrogenase (NAD+) activity"/>
    <property type="evidence" value="ECO:0007669"/>
    <property type="project" value="TreeGrafter"/>
</dbReference>
<dbReference type="AlphaFoldDB" id="A0A2T0MG40"/>
<sequence length="337" mass="37824">MILVTGGTGLLGSHLLYQLVQDGGTVRATYRDPKKKTKVLEVFGFYSEEPHELYHKIQWVEANVTDLASLEPCFEGVNQVYHCAALISFDPKDLNDLLKTNVDGTANMINLSVKYKVNKFCHVSSIAALGSGKKGQTIYDENVEWNDNQVSVYGISKFESELEVWRGSQEGLPVVIVNPGIVLGPGFWRSGSGLLFRRASKGGRYSFPSGSGFVSVNDVVNSMVLLMQSNIENERYILVNQNLTYHEVFLNMAKALGVEPPSKIVSLSLLEILWRIDFLKSTFFGKRRRLTKNLVKGLYQQDKYDNSKSKTIPNFTYESLNEVIGFCCEKFKVTMKA</sequence>